<evidence type="ECO:0000313" key="2">
    <source>
        <dbReference type="EMBL" id="SFM47302.1"/>
    </source>
</evidence>
<organism evidence="2 3">
    <name type="scientific">Ectothiorhodospira mobilis</name>
    <dbReference type="NCBI Taxonomy" id="195064"/>
    <lineage>
        <taxon>Bacteria</taxon>
        <taxon>Pseudomonadati</taxon>
        <taxon>Pseudomonadota</taxon>
        <taxon>Gammaproteobacteria</taxon>
        <taxon>Chromatiales</taxon>
        <taxon>Ectothiorhodospiraceae</taxon>
        <taxon>Ectothiorhodospira</taxon>
    </lineage>
</organism>
<evidence type="ECO:0000259" key="1">
    <source>
        <dbReference type="Pfam" id="PF04754"/>
    </source>
</evidence>
<dbReference type="RefSeq" id="WP_090484761.1">
    <property type="nucleotide sequence ID" value="NZ_FOUO01000006.1"/>
</dbReference>
<dbReference type="EMBL" id="FOUO01000006">
    <property type="protein sequence ID" value="SFM47302.1"/>
    <property type="molecule type" value="Genomic_DNA"/>
</dbReference>
<name>A0A1I4R4T2_ECTMO</name>
<gene>
    <name evidence="2" type="ORF">SAMN05421721_106154</name>
</gene>
<protein>
    <submittedName>
        <fullName evidence="2">Predicted transposase YdaD</fullName>
    </submittedName>
</protein>
<dbReference type="InterPro" id="IPR006842">
    <property type="entry name" value="Transposase_31"/>
</dbReference>
<feature type="domain" description="Transposase (putative) YhgA-like" evidence="1">
    <location>
        <begin position="7"/>
        <end position="165"/>
    </location>
</feature>
<evidence type="ECO:0000313" key="3">
    <source>
        <dbReference type="Proteomes" id="UP000199556"/>
    </source>
</evidence>
<dbReference type="Proteomes" id="UP000199556">
    <property type="component" value="Unassembled WGS sequence"/>
</dbReference>
<dbReference type="OrthoDB" id="932587at2"/>
<dbReference type="Pfam" id="PF04754">
    <property type="entry name" value="Transposase_31"/>
    <property type="match status" value="1"/>
</dbReference>
<reference evidence="2 3" key="1">
    <citation type="submission" date="2016-10" db="EMBL/GenBank/DDBJ databases">
        <authorList>
            <person name="de Groot N.N."/>
        </authorList>
    </citation>
    <scope>NUCLEOTIDE SEQUENCE [LARGE SCALE GENOMIC DNA]</scope>
    <source>
        <strain evidence="2 3">DSM 4180</strain>
    </source>
</reference>
<dbReference type="STRING" id="195064.SAMN05421721_106154"/>
<dbReference type="GO" id="GO:1990238">
    <property type="term" value="F:double-stranded DNA endonuclease activity"/>
    <property type="evidence" value="ECO:0007669"/>
    <property type="project" value="TreeGrafter"/>
</dbReference>
<accession>A0A1I4R4T2</accession>
<dbReference type="InterPro" id="IPR051699">
    <property type="entry name" value="Rpn/YhgA-like_nuclease"/>
</dbReference>
<sequence length="329" mass="37217">MTKPHPNPHDTLFKALLEDPGRAAMLLRESLPAALTERMVEEPVPVEGSFVDEALRDSHSDRLFQVRLRDGRTAFVYTLIEHKSWVDPGLPLQLMGYRHRIWTRHAQGHPDRLRHLPPIITLVVYHGARAWDVPTTLTECIDADEGLLALQRDGRYEVKDLTAARPDYAALSTHPLLRAGLAALAWAYVEGLKPEALAQLLRDLPDDHPLTLQILRYIVRVHTMTEDDFKQGMALAKPHLTEAMTMSLAQEWMERGEAKGVEKGIQQGVQQGEAQTLLRLLERKFGPEARARYQPRVEGAAPAELDQWIDRILSAERVEQIFDGDAPLQ</sequence>
<dbReference type="GO" id="GO:0006310">
    <property type="term" value="P:DNA recombination"/>
    <property type="evidence" value="ECO:0007669"/>
    <property type="project" value="TreeGrafter"/>
</dbReference>
<keyword evidence="3" id="KW-1185">Reference proteome</keyword>
<proteinExistence type="predicted"/>
<dbReference type="AlphaFoldDB" id="A0A1I4R4T2"/>
<dbReference type="PANTHER" id="PTHR34611">
    <property type="match status" value="1"/>
</dbReference>
<dbReference type="PANTHER" id="PTHR34611:SF2">
    <property type="entry name" value="INACTIVE RECOMBINATION-PROMOTING NUCLEASE-LIKE PROTEIN RPNE-RELATED"/>
    <property type="match status" value="1"/>
</dbReference>